<dbReference type="AlphaFoldDB" id="A0A645EUH1"/>
<evidence type="ECO:0000256" key="2">
    <source>
        <dbReference type="ARBA" id="ARBA00022598"/>
    </source>
</evidence>
<dbReference type="Gene3D" id="2.30.38.10">
    <property type="entry name" value="Luciferase, Domain 3"/>
    <property type="match status" value="1"/>
</dbReference>
<keyword evidence="2 3" id="KW-0436">Ligase</keyword>
<comment type="caution">
    <text evidence="3">The sequence shown here is derived from an EMBL/GenBank/DDBJ whole genome shotgun (WGS) entry which is preliminary data.</text>
</comment>
<proteinExistence type="inferred from homology"/>
<evidence type="ECO:0000313" key="3">
    <source>
        <dbReference type="EMBL" id="MPN05675.1"/>
    </source>
</evidence>
<reference evidence="3" key="1">
    <citation type="submission" date="2019-08" db="EMBL/GenBank/DDBJ databases">
        <authorList>
            <person name="Kucharzyk K."/>
            <person name="Murdoch R.W."/>
            <person name="Higgins S."/>
            <person name="Loffler F."/>
        </authorList>
    </citation>
    <scope>NUCLEOTIDE SEQUENCE</scope>
</reference>
<dbReference type="PANTHER" id="PTHR24096:SF149">
    <property type="entry name" value="AMP-BINDING DOMAIN-CONTAINING PROTEIN-RELATED"/>
    <property type="match status" value="1"/>
</dbReference>
<evidence type="ECO:0000256" key="1">
    <source>
        <dbReference type="ARBA" id="ARBA00006432"/>
    </source>
</evidence>
<comment type="similarity">
    <text evidence="1">Belongs to the ATP-dependent AMP-binding enzyme family.</text>
</comment>
<dbReference type="EMBL" id="VSSQ01051586">
    <property type="protein sequence ID" value="MPN05675.1"/>
    <property type="molecule type" value="Genomic_DNA"/>
</dbReference>
<dbReference type="EC" id="6.2.1.26" evidence="3"/>
<name>A0A645EUH1_9ZZZZ</name>
<organism evidence="3">
    <name type="scientific">bioreactor metagenome</name>
    <dbReference type="NCBI Taxonomy" id="1076179"/>
    <lineage>
        <taxon>unclassified sequences</taxon>
        <taxon>metagenomes</taxon>
        <taxon>ecological metagenomes</taxon>
    </lineage>
</organism>
<protein>
    <submittedName>
        <fullName evidence="3">2-succinylbenzoate--CoA ligase</fullName>
        <ecNumber evidence="3">6.2.1.26</ecNumber>
    </submittedName>
</protein>
<dbReference type="GO" id="GO:0008756">
    <property type="term" value="F:o-succinylbenzoate-CoA ligase activity"/>
    <property type="evidence" value="ECO:0007669"/>
    <property type="project" value="UniProtKB-EC"/>
</dbReference>
<sequence length="181" mass="20247">MGIFEPGTTNELGYNQPGEICLSSPANMLGYDNPKATELALQKHDDGLTWLHTGDIGYMNEDGVIFVMTRGKSPRYDGGDLALLPMENAVADLEIDGIKDEFYVIVPDGEHPGCFLPYLFIQLEKGYTLEHVAQEIKSKLDHTTCPVEIFEIKERPFFHFKTNRLALSKMISEGVTDFSNV</sequence>
<dbReference type="PANTHER" id="PTHR24096">
    <property type="entry name" value="LONG-CHAIN-FATTY-ACID--COA LIGASE"/>
    <property type="match status" value="1"/>
</dbReference>
<gene>
    <name evidence="3" type="primary">menE_19</name>
    <name evidence="3" type="ORF">SDC9_152926</name>
</gene>
<accession>A0A645EUH1</accession>
<dbReference type="SUPFAM" id="SSF56801">
    <property type="entry name" value="Acetyl-CoA synthetase-like"/>
    <property type="match status" value="1"/>
</dbReference>